<reference evidence="2" key="1">
    <citation type="submission" date="2017-01" db="EMBL/GenBank/DDBJ databases">
        <authorList>
            <person name="Varghese N."/>
            <person name="Submissions S."/>
        </authorList>
    </citation>
    <scope>NUCLEOTIDE SEQUENCE [LARGE SCALE GENOMIC DNA]</scope>
    <source>
        <strain evidence="2">DSM 21054</strain>
    </source>
</reference>
<sequence length="108" mass="12321">MGNMYKLTLSVSEMLALSEALDETAAYMQEQRNNNLLSKEDLLLLAVLEEMNMHFALKAYRRQNKYQLSLKPCWAVALDLQFNGFTDKSSYQGNLVQGICNKLQLQPA</sequence>
<protein>
    <submittedName>
        <fullName evidence="1">Uncharacterized protein</fullName>
    </submittedName>
</protein>
<dbReference type="STRING" id="477680.SAMN05421788_101823"/>
<dbReference type="AlphaFoldDB" id="A0A1N7LEJ9"/>
<organism evidence="1 2">
    <name type="scientific">Filimonas lacunae</name>
    <dbReference type="NCBI Taxonomy" id="477680"/>
    <lineage>
        <taxon>Bacteria</taxon>
        <taxon>Pseudomonadati</taxon>
        <taxon>Bacteroidota</taxon>
        <taxon>Chitinophagia</taxon>
        <taxon>Chitinophagales</taxon>
        <taxon>Chitinophagaceae</taxon>
        <taxon>Filimonas</taxon>
    </lineage>
</organism>
<accession>A0A1N7LEJ9</accession>
<proteinExistence type="predicted"/>
<dbReference type="EMBL" id="FTOR01000001">
    <property type="protein sequence ID" value="SIS72217.1"/>
    <property type="molecule type" value="Genomic_DNA"/>
</dbReference>
<gene>
    <name evidence="1" type="ORF">SAMN05421788_101823</name>
</gene>
<dbReference type="Proteomes" id="UP000186917">
    <property type="component" value="Unassembled WGS sequence"/>
</dbReference>
<keyword evidence="2" id="KW-1185">Reference proteome</keyword>
<evidence type="ECO:0000313" key="1">
    <source>
        <dbReference type="EMBL" id="SIS72217.1"/>
    </source>
</evidence>
<name>A0A1N7LEJ9_9BACT</name>
<evidence type="ECO:0000313" key="2">
    <source>
        <dbReference type="Proteomes" id="UP000186917"/>
    </source>
</evidence>